<organism evidence="1 2">
    <name type="scientific">Colletotrichum kahawae</name>
    <name type="common">Coffee berry disease fungus</name>
    <dbReference type="NCBI Taxonomy" id="34407"/>
    <lineage>
        <taxon>Eukaryota</taxon>
        <taxon>Fungi</taxon>
        <taxon>Dikarya</taxon>
        <taxon>Ascomycota</taxon>
        <taxon>Pezizomycotina</taxon>
        <taxon>Sordariomycetes</taxon>
        <taxon>Hypocreomycetidae</taxon>
        <taxon>Glomerellales</taxon>
        <taxon>Glomerellaceae</taxon>
        <taxon>Colletotrichum</taxon>
        <taxon>Colletotrichum gloeosporioides species complex</taxon>
    </lineage>
</organism>
<gene>
    <name evidence="1" type="ORF">CKAH01_14174</name>
</gene>
<keyword evidence="2" id="KW-1185">Reference proteome</keyword>
<protein>
    <submittedName>
        <fullName evidence="1">Uncharacterized protein</fullName>
    </submittedName>
</protein>
<evidence type="ECO:0000313" key="2">
    <source>
        <dbReference type="Proteomes" id="UP001281614"/>
    </source>
</evidence>
<evidence type="ECO:0000313" key="1">
    <source>
        <dbReference type="EMBL" id="KAK2771963.1"/>
    </source>
</evidence>
<dbReference type="EMBL" id="VYYT01000074">
    <property type="protein sequence ID" value="KAK2771963.1"/>
    <property type="molecule type" value="Genomic_DNA"/>
</dbReference>
<dbReference type="Proteomes" id="UP001281614">
    <property type="component" value="Unassembled WGS sequence"/>
</dbReference>
<sequence>MHMLSLYTEEKFLHYQLSSPIWKTLMAGMSNPVDTHPNINTLLTNAATSVNDAFETLRGIDSSRTESPESDALLTYYHVLSILRQVPLRKLHEFSGWQVTEPQIDAAREYLQKWMRSKPSHARKCFWHAAVVFKILRNKKHFACDSPFCMLVVVLYMWAFDQFGQLKGAILPRDMADCAGMDRPTSVDLLQDEKEIEAWLENGSSSVHITGVGVLKSTKSGARMISECRRILLSASGWSPLCRFLAGAWERVSSGG</sequence>
<dbReference type="AlphaFoldDB" id="A0AAD9YLV3"/>
<reference evidence="1" key="1">
    <citation type="submission" date="2023-02" db="EMBL/GenBank/DDBJ databases">
        <title>Colletotrichum kahawae CIFC_Que2 genome sequencing and assembly.</title>
        <authorList>
            <person name="Baroncelli R."/>
        </authorList>
    </citation>
    <scope>NUCLEOTIDE SEQUENCE</scope>
    <source>
        <strain evidence="1">CIFC_Que2</strain>
    </source>
</reference>
<comment type="caution">
    <text evidence="1">The sequence shown here is derived from an EMBL/GenBank/DDBJ whole genome shotgun (WGS) entry which is preliminary data.</text>
</comment>
<proteinExistence type="predicted"/>
<name>A0AAD9YLV3_COLKA</name>
<accession>A0AAD9YLV3</accession>